<name>A0A0A8XSC7_ARUDO</name>
<reference evidence="1" key="1">
    <citation type="submission" date="2014-09" db="EMBL/GenBank/DDBJ databases">
        <authorList>
            <person name="Magalhaes I.L.F."/>
            <person name="Oliveira U."/>
            <person name="Santos F.R."/>
            <person name="Vidigal T.H.D.A."/>
            <person name="Brescovit A.D."/>
            <person name="Santos A.J."/>
        </authorList>
    </citation>
    <scope>NUCLEOTIDE SEQUENCE</scope>
    <source>
        <tissue evidence="1">Shoot tissue taken approximately 20 cm above the soil surface</tissue>
    </source>
</reference>
<dbReference type="AlphaFoldDB" id="A0A0A8XSC7"/>
<proteinExistence type="predicted"/>
<protein>
    <submittedName>
        <fullName evidence="1">Uncharacterized protein</fullName>
    </submittedName>
</protein>
<sequence>MKLQQRRRHEERVIRWVPYSTWILSAASTKPLVTKKFTMRSLMSLVVMWRISGIGVGSWPKDLSRSIKIGDMPLAAARWLGRSILEERVGT</sequence>
<dbReference type="EMBL" id="GBRH01283308">
    <property type="protein sequence ID" value="JAD14587.1"/>
    <property type="molecule type" value="Transcribed_RNA"/>
</dbReference>
<reference evidence="1" key="2">
    <citation type="journal article" date="2015" name="Data Brief">
        <title>Shoot transcriptome of the giant reed, Arundo donax.</title>
        <authorList>
            <person name="Barrero R.A."/>
            <person name="Guerrero F.D."/>
            <person name="Moolhuijzen P."/>
            <person name="Goolsby J.A."/>
            <person name="Tidwell J."/>
            <person name="Bellgard S.E."/>
            <person name="Bellgard M.I."/>
        </authorList>
    </citation>
    <scope>NUCLEOTIDE SEQUENCE</scope>
    <source>
        <tissue evidence="1">Shoot tissue taken approximately 20 cm above the soil surface</tissue>
    </source>
</reference>
<accession>A0A0A8XSC7</accession>
<evidence type="ECO:0000313" key="1">
    <source>
        <dbReference type="EMBL" id="JAD14587.1"/>
    </source>
</evidence>
<organism evidence="1">
    <name type="scientific">Arundo donax</name>
    <name type="common">Giant reed</name>
    <name type="synonym">Donax arundinaceus</name>
    <dbReference type="NCBI Taxonomy" id="35708"/>
    <lineage>
        <taxon>Eukaryota</taxon>
        <taxon>Viridiplantae</taxon>
        <taxon>Streptophyta</taxon>
        <taxon>Embryophyta</taxon>
        <taxon>Tracheophyta</taxon>
        <taxon>Spermatophyta</taxon>
        <taxon>Magnoliopsida</taxon>
        <taxon>Liliopsida</taxon>
        <taxon>Poales</taxon>
        <taxon>Poaceae</taxon>
        <taxon>PACMAD clade</taxon>
        <taxon>Arundinoideae</taxon>
        <taxon>Arundineae</taxon>
        <taxon>Arundo</taxon>
    </lineage>
</organism>